<dbReference type="Proteomes" id="UP000238322">
    <property type="component" value="Unassembled WGS sequence"/>
</dbReference>
<evidence type="ECO:0000313" key="5">
    <source>
        <dbReference type="Proteomes" id="UP000238322"/>
    </source>
</evidence>
<feature type="region of interest" description="Disordered" evidence="2">
    <location>
        <begin position="1"/>
        <end position="23"/>
    </location>
</feature>
<comment type="similarity">
    <text evidence="1">Belongs to the GSP E family.</text>
</comment>
<dbReference type="RefSeq" id="WP_105329171.1">
    <property type="nucleotide sequence ID" value="NZ_PUHY01000006.1"/>
</dbReference>
<comment type="caution">
    <text evidence="4">The sequence shown here is derived from an EMBL/GenBank/DDBJ whole genome shotgun (WGS) entry which is preliminary data.</text>
</comment>
<dbReference type="AlphaFoldDB" id="A0A2S8FUM8"/>
<sequence>MFQQVPSETLGRSTELPPRGHEDKTIKEKFHRLLIEMVDVRAMLQLDEKVVRRELRAAIDTLFMAHPDLARYREKDRLAQELVDEMVGFGPLEPLLRDATVSDILVNGPRHVYVERNGQIEETRVQFSDDDQLVRIIQRIAGRVGRRIDESSPTVDARLPDGSRFHAVISPIALDGSLVSIRRFTSHSITPQQFVAGGGMSEEMMAFLQAAVQTRLNMVIAGGTGSGKTTLLNLLSGFISPKERIVTIEDAAELQLRQPHIARMETRCENSEGKGRLSTRDLIRNALRMRPDRIIVGECRGEEVFDMLQAMNTGHDGSLTTIHANSAEDAISRLEMLVGLAQGNLPMWYIRKQIACSIDLVVHIQRLNSGKREVTQIGYIVKDGDNIVTQPIFVCRSSEDGNSAKFERSDIPAELARKMNNRH</sequence>
<proteinExistence type="inferred from homology"/>
<evidence type="ECO:0000256" key="1">
    <source>
        <dbReference type="ARBA" id="ARBA00006611"/>
    </source>
</evidence>
<gene>
    <name evidence="4" type="ORF">C5Y83_08065</name>
</gene>
<dbReference type="InterPro" id="IPR027417">
    <property type="entry name" value="P-loop_NTPase"/>
</dbReference>
<name>A0A2S8FUM8_9BACT</name>
<protein>
    <submittedName>
        <fullName evidence="4">CpaF family protein</fullName>
    </submittedName>
</protein>
<dbReference type="Pfam" id="PF00437">
    <property type="entry name" value="T2SSE"/>
    <property type="match status" value="1"/>
</dbReference>
<evidence type="ECO:0000313" key="4">
    <source>
        <dbReference type="EMBL" id="PQO35882.1"/>
    </source>
</evidence>
<dbReference type="Gene3D" id="3.40.50.300">
    <property type="entry name" value="P-loop containing nucleotide triphosphate hydrolases"/>
    <property type="match status" value="1"/>
</dbReference>
<organism evidence="4 5">
    <name type="scientific">Blastopirellula marina</name>
    <dbReference type="NCBI Taxonomy" id="124"/>
    <lineage>
        <taxon>Bacteria</taxon>
        <taxon>Pseudomonadati</taxon>
        <taxon>Planctomycetota</taxon>
        <taxon>Planctomycetia</taxon>
        <taxon>Pirellulales</taxon>
        <taxon>Pirellulaceae</taxon>
        <taxon>Blastopirellula</taxon>
    </lineage>
</organism>
<dbReference type="Gene3D" id="3.30.450.380">
    <property type="match status" value="1"/>
</dbReference>
<reference evidence="4 5" key="1">
    <citation type="submission" date="2018-02" db="EMBL/GenBank/DDBJ databases">
        <title>Comparative genomes isolates from brazilian mangrove.</title>
        <authorList>
            <person name="Araujo J.E."/>
            <person name="Taketani R.G."/>
            <person name="Silva M.C.P."/>
            <person name="Loureco M.V."/>
            <person name="Andreote F.D."/>
        </authorList>
    </citation>
    <scope>NUCLEOTIDE SEQUENCE [LARGE SCALE GENOMIC DNA]</scope>
    <source>
        <strain evidence="4 5">Hex-1 MGV</strain>
    </source>
</reference>
<feature type="compositionally biased region" description="Polar residues" evidence="2">
    <location>
        <begin position="1"/>
        <end position="12"/>
    </location>
</feature>
<feature type="domain" description="Bacterial type II secretion system protein E" evidence="3">
    <location>
        <begin position="88"/>
        <end position="366"/>
    </location>
</feature>
<dbReference type="PANTHER" id="PTHR30486">
    <property type="entry name" value="TWITCHING MOTILITY PROTEIN PILT"/>
    <property type="match status" value="1"/>
</dbReference>
<evidence type="ECO:0000256" key="2">
    <source>
        <dbReference type="SAM" id="MobiDB-lite"/>
    </source>
</evidence>
<dbReference type="SUPFAM" id="SSF52540">
    <property type="entry name" value="P-loop containing nucleoside triphosphate hydrolases"/>
    <property type="match status" value="1"/>
</dbReference>
<dbReference type="GO" id="GO:0016887">
    <property type="term" value="F:ATP hydrolysis activity"/>
    <property type="evidence" value="ECO:0007669"/>
    <property type="project" value="InterPro"/>
</dbReference>
<dbReference type="InterPro" id="IPR001482">
    <property type="entry name" value="T2SS/T4SS_dom"/>
</dbReference>
<dbReference type="EMBL" id="PUHY01000006">
    <property type="protein sequence ID" value="PQO35882.1"/>
    <property type="molecule type" value="Genomic_DNA"/>
</dbReference>
<dbReference type="OrthoDB" id="9810761at2"/>
<accession>A0A2S8FUM8</accession>
<dbReference type="PANTHER" id="PTHR30486:SF15">
    <property type="entry name" value="TYPE II_IV SECRETION SYSTEM ATPASE"/>
    <property type="match status" value="1"/>
</dbReference>
<dbReference type="InterPro" id="IPR050921">
    <property type="entry name" value="T4SS_GSP_E_ATPase"/>
</dbReference>
<dbReference type="CDD" id="cd01130">
    <property type="entry name" value="VirB11-like_ATPase"/>
    <property type="match status" value="1"/>
</dbReference>
<evidence type="ECO:0000259" key="3">
    <source>
        <dbReference type="Pfam" id="PF00437"/>
    </source>
</evidence>